<dbReference type="GO" id="GO:0070929">
    <property type="term" value="P:trans-translation"/>
    <property type="evidence" value="ECO:0007669"/>
    <property type="project" value="UniProtKB-UniRule"/>
</dbReference>
<feature type="compositionally biased region" description="Basic and acidic residues" evidence="4">
    <location>
        <begin position="133"/>
        <end position="143"/>
    </location>
</feature>
<dbReference type="PANTHER" id="PTHR30308">
    <property type="entry name" value="TMRNA-BINDING COMPONENT OF TRANS-TRANSLATION TAGGING COMPLEX"/>
    <property type="match status" value="1"/>
</dbReference>
<dbReference type="Proteomes" id="UP000031465">
    <property type="component" value="Unassembled WGS sequence"/>
</dbReference>
<reference evidence="5 6" key="1">
    <citation type="journal article" date="2014" name="Mol. Biol. Evol.">
        <title>Massive expansion of Ubiquitination-related gene families within the Chlamydiae.</title>
        <authorList>
            <person name="Domman D."/>
            <person name="Collingro A."/>
            <person name="Lagkouvardos I."/>
            <person name="Gehre L."/>
            <person name="Weinmaier T."/>
            <person name="Rattei T."/>
            <person name="Subtil A."/>
            <person name="Horn M."/>
        </authorList>
    </citation>
    <scope>NUCLEOTIDE SEQUENCE [LARGE SCALE GENOMIC DNA]</scope>
    <source>
        <strain evidence="5 6">EI2</strain>
    </source>
</reference>
<feature type="region of interest" description="Disordered" evidence="4">
    <location>
        <begin position="133"/>
        <end position="153"/>
    </location>
</feature>
<dbReference type="GO" id="GO:0070930">
    <property type="term" value="P:trans-translation-dependent protein tagging"/>
    <property type="evidence" value="ECO:0007669"/>
    <property type="project" value="TreeGrafter"/>
</dbReference>
<dbReference type="SMR" id="A0A0C1JMA5"/>
<gene>
    <name evidence="3 5" type="primary">smpB</name>
    <name evidence="5" type="ORF">DB44_DE00020</name>
</gene>
<dbReference type="SUPFAM" id="SSF74982">
    <property type="entry name" value="Small protein B (SmpB)"/>
    <property type="match status" value="1"/>
</dbReference>
<feature type="compositionally biased region" description="Low complexity" evidence="4">
    <location>
        <begin position="144"/>
        <end position="153"/>
    </location>
</feature>
<protein>
    <recommendedName>
        <fullName evidence="3">SsrA-binding protein</fullName>
    </recommendedName>
    <alternativeName>
        <fullName evidence="3">Small protein B</fullName>
    </alternativeName>
</protein>
<keyword evidence="1 3" id="KW-0963">Cytoplasm</keyword>
<comment type="caution">
    <text evidence="5">The sequence shown here is derived from an EMBL/GenBank/DDBJ whole genome shotgun (WGS) entry which is preliminary data.</text>
</comment>
<evidence type="ECO:0000256" key="2">
    <source>
        <dbReference type="ARBA" id="ARBA00022884"/>
    </source>
</evidence>
<dbReference type="PATRIC" id="fig|362787.3.peg.1243"/>
<dbReference type="GO" id="GO:0003723">
    <property type="term" value="F:RNA binding"/>
    <property type="evidence" value="ECO:0007669"/>
    <property type="project" value="UniProtKB-UniRule"/>
</dbReference>
<keyword evidence="2 3" id="KW-0694">RNA-binding</keyword>
<dbReference type="GO" id="GO:0005829">
    <property type="term" value="C:cytosol"/>
    <property type="evidence" value="ECO:0007669"/>
    <property type="project" value="TreeGrafter"/>
</dbReference>
<dbReference type="InterPro" id="IPR020081">
    <property type="entry name" value="SsrA-bd_prot_CS"/>
</dbReference>
<dbReference type="PROSITE" id="PS01317">
    <property type="entry name" value="SSRP"/>
    <property type="match status" value="1"/>
</dbReference>
<comment type="similarity">
    <text evidence="3">Belongs to the SmpB family.</text>
</comment>
<comment type="function">
    <text evidence="3">Required for rescue of stalled ribosomes mediated by trans-translation. Binds to transfer-messenger RNA (tmRNA), required for stable association of tmRNA with ribosomes. tmRNA and SmpB together mimic tRNA shape, replacing the anticodon stem-loop with SmpB. tmRNA is encoded by the ssrA gene; the 2 termini fold to resemble tRNA(Ala) and it encodes a 'tag peptide', a short internal open reading frame. During trans-translation Ala-aminoacylated tmRNA acts like a tRNA, entering the A-site of stalled ribosomes, displacing the stalled mRNA. The ribosome then switches to translate the ORF on the tmRNA; the nascent peptide is terminated with the 'tag peptide' encoded by the tmRNA and targeted for degradation. The ribosome is freed to recommence translation, which seems to be the essential function of trans-translation.</text>
</comment>
<dbReference type="RefSeq" id="WP_011176252.1">
    <property type="nucleotide sequence ID" value="NZ_JSAN01000077.1"/>
</dbReference>
<dbReference type="AlphaFoldDB" id="A0A0C1JMA5"/>
<dbReference type="Pfam" id="PF01668">
    <property type="entry name" value="SmpB"/>
    <property type="match status" value="1"/>
</dbReference>
<dbReference type="InterPro" id="IPR000037">
    <property type="entry name" value="SsrA-bd_prot"/>
</dbReference>
<proteinExistence type="inferred from homology"/>
<dbReference type="PANTHER" id="PTHR30308:SF2">
    <property type="entry name" value="SSRA-BINDING PROTEIN"/>
    <property type="match status" value="1"/>
</dbReference>
<dbReference type="InterPro" id="IPR023620">
    <property type="entry name" value="SmpB"/>
</dbReference>
<sequence>MKDKHSDLVSNRRATHDYEILETFETGIVLQGTEIKSIRDHGATLQDAYVKVIHNELWLIGCNIAHYRFGNIHNHEEKRDRKLLMHKREIKKCKGAIQEKGLALIPLALYLKQGRIKVRIAIAKGKKSFDKRADLKERDDKRQMQQALKQQQY</sequence>
<evidence type="ECO:0000256" key="3">
    <source>
        <dbReference type="HAMAP-Rule" id="MF_00023"/>
    </source>
</evidence>
<dbReference type="HAMAP" id="MF_00023">
    <property type="entry name" value="SmpB"/>
    <property type="match status" value="1"/>
</dbReference>
<dbReference type="NCBIfam" id="NF003843">
    <property type="entry name" value="PRK05422.1"/>
    <property type="match status" value="1"/>
</dbReference>
<accession>A0A0C1JMA5</accession>
<dbReference type="OMA" id="WTNHSAR"/>
<dbReference type="NCBIfam" id="TIGR00086">
    <property type="entry name" value="smpB"/>
    <property type="match status" value="1"/>
</dbReference>
<comment type="subcellular location">
    <subcellularLocation>
        <location evidence="3">Cytoplasm</location>
    </subcellularLocation>
    <text evidence="3">The tmRNA-SmpB complex associates with stalled 70S ribosomes.</text>
</comment>
<evidence type="ECO:0000256" key="1">
    <source>
        <dbReference type="ARBA" id="ARBA00022490"/>
    </source>
</evidence>
<dbReference type="CDD" id="cd09294">
    <property type="entry name" value="SmpB"/>
    <property type="match status" value="1"/>
</dbReference>
<evidence type="ECO:0000313" key="6">
    <source>
        <dbReference type="Proteomes" id="UP000031465"/>
    </source>
</evidence>
<evidence type="ECO:0000256" key="4">
    <source>
        <dbReference type="SAM" id="MobiDB-lite"/>
    </source>
</evidence>
<dbReference type="EMBL" id="JSAN01000077">
    <property type="protein sequence ID" value="KIC71676.1"/>
    <property type="molecule type" value="Genomic_DNA"/>
</dbReference>
<evidence type="ECO:0000313" key="5">
    <source>
        <dbReference type="EMBL" id="KIC71676.1"/>
    </source>
</evidence>
<dbReference type="Gene3D" id="2.40.280.10">
    <property type="match status" value="1"/>
</dbReference>
<organism evidence="5 6">
    <name type="scientific">Candidatus Protochlamydia amoebophila</name>
    <dbReference type="NCBI Taxonomy" id="362787"/>
    <lineage>
        <taxon>Bacteria</taxon>
        <taxon>Pseudomonadati</taxon>
        <taxon>Chlamydiota</taxon>
        <taxon>Chlamydiia</taxon>
        <taxon>Parachlamydiales</taxon>
        <taxon>Parachlamydiaceae</taxon>
        <taxon>Candidatus Protochlamydia</taxon>
    </lineage>
</organism>
<name>A0A0C1JMA5_9BACT</name>